<organism evidence="2 3">
    <name type="scientific">Uncinocarpus reesii (strain UAMH 1704)</name>
    <dbReference type="NCBI Taxonomy" id="336963"/>
    <lineage>
        <taxon>Eukaryota</taxon>
        <taxon>Fungi</taxon>
        <taxon>Dikarya</taxon>
        <taxon>Ascomycota</taxon>
        <taxon>Pezizomycotina</taxon>
        <taxon>Eurotiomycetes</taxon>
        <taxon>Eurotiomycetidae</taxon>
        <taxon>Onygenales</taxon>
        <taxon>Onygenaceae</taxon>
        <taxon>Uncinocarpus</taxon>
    </lineage>
</organism>
<dbReference type="RefSeq" id="XP_002585252.1">
    <property type="nucleotide sequence ID" value="XM_002585206.1"/>
</dbReference>
<evidence type="ECO:0000313" key="3">
    <source>
        <dbReference type="Proteomes" id="UP000002058"/>
    </source>
</evidence>
<gene>
    <name evidence="2" type="ORF">UREG_05941</name>
</gene>
<dbReference type="KEGG" id="ure:UREG_05941"/>
<protein>
    <submittedName>
        <fullName evidence="2">Uncharacterized protein</fullName>
    </submittedName>
</protein>
<keyword evidence="3" id="KW-1185">Reference proteome</keyword>
<evidence type="ECO:0000313" key="2">
    <source>
        <dbReference type="EMBL" id="EEP81099.1"/>
    </source>
</evidence>
<feature type="region of interest" description="Disordered" evidence="1">
    <location>
        <begin position="1"/>
        <end position="29"/>
    </location>
</feature>
<dbReference type="AlphaFoldDB" id="C4JU02"/>
<sequence length="67" mass="7600">MTDGLETSRAESSSSGGLDMFDETEDKSTPKVKVKMIMSRTDLLDILQISTLEEFYAFLKRSTIKLY</sequence>
<evidence type="ECO:0000256" key="1">
    <source>
        <dbReference type="SAM" id="MobiDB-lite"/>
    </source>
</evidence>
<proteinExistence type="predicted"/>
<name>C4JU02_UNCRE</name>
<dbReference type="GeneID" id="8444335"/>
<dbReference type="EMBL" id="CH476617">
    <property type="protein sequence ID" value="EEP81099.1"/>
    <property type="molecule type" value="Genomic_DNA"/>
</dbReference>
<dbReference type="HOGENOM" id="CLU_2814342_0_0_1"/>
<reference evidence="3" key="1">
    <citation type="journal article" date="2009" name="Genome Res.">
        <title>Comparative genomic analyses of the human fungal pathogens Coccidioides and their relatives.</title>
        <authorList>
            <person name="Sharpton T.J."/>
            <person name="Stajich J.E."/>
            <person name="Rounsley S.D."/>
            <person name="Gardner M.J."/>
            <person name="Wortman J.R."/>
            <person name="Jordar V.S."/>
            <person name="Maiti R."/>
            <person name="Kodira C.D."/>
            <person name="Neafsey D.E."/>
            <person name="Zeng Q."/>
            <person name="Hung C.-Y."/>
            <person name="McMahan C."/>
            <person name="Muszewska A."/>
            <person name="Grynberg M."/>
            <person name="Mandel M.A."/>
            <person name="Kellner E.M."/>
            <person name="Barker B.M."/>
            <person name="Galgiani J.N."/>
            <person name="Orbach M.J."/>
            <person name="Kirkland T.N."/>
            <person name="Cole G.T."/>
            <person name="Henn M.R."/>
            <person name="Birren B.W."/>
            <person name="Taylor J.W."/>
        </authorList>
    </citation>
    <scope>NUCLEOTIDE SEQUENCE [LARGE SCALE GENOMIC DNA]</scope>
    <source>
        <strain evidence="3">UAMH 1704</strain>
    </source>
</reference>
<dbReference type="Proteomes" id="UP000002058">
    <property type="component" value="Unassembled WGS sequence"/>
</dbReference>
<dbReference type="VEuPathDB" id="FungiDB:UREG_05941"/>
<dbReference type="InParanoid" id="C4JU02"/>
<accession>C4JU02</accession>